<name>A0ACC0HFM9_9ERIC</name>
<evidence type="ECO:0000313" key="1">
    <source>
        <dbReference type="EMBL" id="KAI8012085.1"/>
    </source>
</evidence>
<comment type="caution">
    <text evidence="1">The sequence shown here is derived from an EMBL/GenBank/DDBJ whole genome shotgun (WGS) entry which is preliminary data.</text>
</comment>
<sequence length="169" mass="18135">MKAPEVACCGSTFALYVLIVIGLVAFAGLMAGLTLGLMSLGLVDFEVLMKSGRPKDRIHASKIFPVVKKVLDVACEKLKSLAKAKQLDSSLILLINSAWAAAKESTTMKNEPILLLLSPQCQPTHLAPTSSRLVIPTCSKLEEIKSQCVSTLDGKIDDHGSLKSIKKML</sequence>
<proteinExistence type="predicted"/>
<reference evidence="1 2" key="1">
    <citation type="journal article" date="2022" name="Plant J.">
        <title>Chromosome-level genome of Camellia lanceoleosa provides a valuable resource for understanding genome evolution and self-incompatibility.</title>
        <authorList>
            <person name="Gong W."/>
            <person name="Xiao S."/>
            <person name="Wang L."/>
            <person name="Liao Z."/>
            <person name="Chang Y."/>
            <person name="Mo W."/>
            <person name="Hu G."/>
            <person name="Li W."/>
            <person name="Zhao G."/>
            <person name="Zhu H."/>
            <person name="Hu X."/>
            <person name="Ji K."/>
            <person name="Xiang X."/>
            <person name="Song Q."/>
            <person name="Yuan D."/>
            <person name="Jin S."/>
            <person name="Zhang L."/>
        </authorList>
    </citation>
    <scope>NUCLEOTIDE SEQUENCE [LARGE SCALE GENOMIC DNA]</scope>
    <source>
        <strain evidence="1">SQ_2022a</strain>
    </source>
</reference>
<protein>
    <submittedName>
        <fullName evidence="1">DUF21 domain-containing protein</fullName>
    </submittedName>
</protein>
<keyword evidence="2" id="KW-1185">Reference proteome</keyword>
<organism evidence="1 2">
    <name type="scientific">Camellia lanceoleosa</name>
    <dbReference type="NCBI Taxonomy" id="1840588"/>
    <lineage>
        <taxon>Eukaryota</taxon>
        <taxon>Viridiplantae</taxon>
        <taxon>Streptophyta</taxon>
        <taxon>Embryophyta</taxon>
        <taxon>Tracheophyta</taxon>
        <taxon>Spermatophyta</taxon>
        <taxon>Magnoliopsida</taxon>
        <taxon>eudicotyledons</taxon>
        <taxon>Gunneridae</taxon>
        <taxon>Pentapetalae</taxon>
        <taxon>asterids</taxon>
        <taxon>Ericales</taxon>
        <taxon>Theaceae</taxon>
        <taxon>Camellia</taxon>
    </lineage>
</organism>
<accession>A0ACC0HFM9</accession>
<dbReference type="Proteomes" id="UP001060215">
    <property type="component" value="Chromosome 5"/>
</dbReference>
<gene>
    <name evidence="1" type="ORF">LOK49_LG06G03327</name>
</gene>
<evidence type="ECO:0000313" key="2">
    <source>
        <dbReference type="Proteomes" id="UP001060215"/>
    </source>
</evidence>
<dbReference type="EMBL" id="CM045762">
    <property type="protein sequence ID" value="KAI8012085.1"/>
    <property type="molecule type" value="Genomic_DNA"/>
</dbReference>